<protein>
    <submittedName>
        <fullName evidence="1">MmcQ/YjbR family DNA-binding protein</fullName>
    </submittedName>
</protein>
<reference evidence="1" key="1">
    <citation type="submission" date="2024-06" db="EMBL/GenBank/DDBJ databases">
        <title>Draft Genome Sequence of Deinococcus sonorensis Type Strain KR-87, a Biofilm Producing Representative of the Genus Deinococcus.</title>
        <authorList>
            <person name="Boren L.S."/>
            <person name="Grosso R.A."/>
            <person name="Hugenberg-Cox A.N."/>
            <person name="Hill J.T.E."/>
            <person name="Albert C.M."/>
            <person name="Tuohy J.M."/>
        </authorList>
    </citation>
    <scope>NUCLEOTIDE SEQUENCE</scope>
    <source>
        <strain evidence="1">KR-87</strain>
    </source>
</reference>
<organism evidence="1">
    <name type="scientific">Deinococcus sonorensis KR-87</name>
    <dbReference type="NCBI Taxonomy" id="694439"/>
    <lineage>
        <taxon>Bacteria</taxon>
        <taxon>Thermotogati</taxon>
        <taxon>Deinococcota</taxon>
        <taxon>Deinococci</taxon>
        <taxon>Deinococcales</taxon>
        <taxon>Deinococcaceae</taxon>
        <taxon>Deinococcus</taxon>
    </lineage>
</organism>
<dbReference type="InterPro" id="IPR058532">
    <property type="entry name" value="YjbR/MT2646/Rv2570-like"/>
</dbReference>
<dbReference type="InterPro" id="IPR007351">
    <property type="entry name" value="YjbR"/>
</dbReference>
<dbReference type="EMBL" id="CP158299">
    <property type="protein sequence ID" value="XBV86959.1"/>
    <property type="molecule type" value="Genomic_DNA"/>
</dbReference>
<evidence type="ECO:0000313" key="1">
    <source>
        <dbReference type="EMBL" id="XBV86959.1"/>
    </source>
</evidence>
<keyword evidence="1" id="KW-0238">DNA-binding</keyword>
<dbReference type="Gene3D" id="3.90.1150.30">
    <property type="match status" value="1"/>
</dbReference>
<dbReference type="PANTHER" id="PTHR35145:SF1">
    <property type="entry name" value="CYTOPLASMIC PROTEIN"/>
    <property type="match status" value="1"/>
</dbReference>
<proteinExistence type="predicted"/>
<dbReference type="AlphaFoldDB" id="A0AAU7UF91"/>
<sequence length="117" mass="12577">MQSVPELRQACAALRGSTETFPFGPDTLVWKVGGRIYALCGLQDDPLTLSVKGVPEQAEQLRAEHPAIAPGYHLNKRHWHTLTLDGSLPGPLVLELLQGSYALVVAGLPRAVRATLG</sequence>
<dbReference type="Pfam" id="PF04237">
    <property type="entry name" value="YjbR"/>
    <property type="match status" value="1"/>
</dbReference>
<gene>
    <name evidence="1" type="ORF">ABOD76_11815</name>
</gene>
<dbReference type="InterPro" id="IPR038056">
    <property type="entry name" value="YjbR-like_sf"/>
</dbReference>
<dbReference type="GO" id="GO:0003677">
    <property type="term" value="F:DNA binding"/>
    <property type="evidence" value="ECO:0007669"/>
    <property type="project" value="UniProtKB-KW"/>
</dbReference>
<accession>A0AAU7UF91</accession>
<dbReference type="SUPFAM" id="SSF142906">
    <property type="entry name" value="YjbR-like"/>
    <property type="match status" value="1"/>
</dbReference>
<name>A0AAU7UF91_9DEIO</name>
<dbReference type="KEGG" id="dsc:ABOD76_11815"/>
<dbReference type="PANTHER" id="PTHR35145">
    <property type="entry name" value="CYTOPLASMIC PROTEIN-RELATED"/>
    <property type="match status" value="1"/>
</dbReference>
<dbReference type="RefSeq" id="WP_350245052.1">
    <property type="nucleotide sequence ID" value="NZ_CP158299.1"/>
</dbReference>